<organism evidence="1 2">
    <name type="scientific">Cytospora chrysosperma</name>
    <name type="common">Cytospora canker fungus</name>
    <name type="synonym">Sphaeria chrysosperma</name>
    <dbReference type="NCBI Taxonomy" id="252740"/>
    <lineage>
        <taxon>Eukaryota</taxon>
        <taxon>Fungi</taxon>
        <taxon>Dikarya</taxon>
        <taxon>Ascomycota</taxon>
        <taxon>Pezizomycotina</taxon>
        <taxon>Sordariomycetes</taxon>
        <taxon>Sordariomycetidae</taxon>
        <taxon>Diaporthales</taxon>
        <taxon>Cytosporaceae</taxon>
        <taxon>Cytospora</taxon>
    </lineage>
</organism>
<dbReference type="AlphaFoldDB" id="A0A423WCT9"/>
<gene>
    <name evidence="1" type="ORF">VSDG_02800</name>
</gene>
<proteinExistence type="predicted"/>
<protein>
    <submittedName>
        <fullName evidence="1">Uncharacterized protein</fullName>
    </submittedName>
</protein>
<keyword evidence="2" id="KW-1185">Reference proteome</keyword>
<name>A0A423WCT9_CYTCH</name>
<dbReference type="EMBL" id="LJZO01000007">
    <property type="protein sequence ID" value="ROW01214.1"/>
    <property type="molecule type" value="Genomic_DNA"/>
</dbReference>
<sequence length="60" mass="6454">MAKDNKPDPAIDLRLTPSADDSEDITSLDFKTTLKEASFQPGDMLCSFGHQGVPRLSGTS</sequence>
<comment type="caution">
    <text evidence="1">The sequence shown here is derived from an EMBL/GenBank/DDBJ whole genome shotgun (WGS) entry which is preliminary data.</text>
</comment>
<reference evidence="1 2" key="1">
    <citation type="submission" date="2015-09" db="EMBL/GenBank/DDBJ databases">
        <title>Host preference determinants of Valsa canker pathogens revealed by comparative genomics.</title>
        <authorList>
            <person name="Yin Z."/>
            <person name="Huang L."/>
        </authorList>
    </citation>
    <scope>NUCLEOTIDE SEQUENCE [LARGE SCALE GENOMIC DNA]</scope>
    <source>
        <strain evidence="1 2">YSFL</strain>
    </source>
</reference>
<evidence type="ECO:0000313" key="2">
    <source>
        <dbReference type="Proteomes" id="UP000284375"/>
    </source>
</evidence>
<evidence type="ECO:0000313" key="1">
    <source>
        <dbReference type="EMBL" id="ROW01214.1"/>
    </source>
</evidence>
<dbReference type="Proteomes" id="UP000284375">
    <property type="component" value="Unassembled WGS sequence"/>
</dbReference>
<accession>A0A423WCT9</accession>
<dbReference type="OrthoDB" id="626167at2759"/>